<dbReference type="STRING" id="1465490.SAMN05444277_1251"/>
<reference evidence="1 2" key="1">
    <citation type="submission" date="2016-10" db="EMBL/GenBank/DDBJ databases">
        <authorList>
            <person name="de Groot N.N."/>
        </authorList>
    </citation>
    <scope>NUCLEOTIDE SEQUENCE [LARGE SCALE GENOMIC DNA]</scope>
    <source>
        <strain evidence="1 2">DSM 28286</strain>
    </source>
</reference>
<dbReference type="Proteomes" id="UP000199031">
    <property type="component" value="Unassembled WGS sequence"/>
</dbReference>
<feature type="non-terminal residue" evidence="1">
    <location>
        <position position="1"/>
    </location>
</feature>
<gene>
    <name evidence="1" type="ORF">SAMN05444277_1251</name>
</gene>
<evidence type="ECO:0000313" key="2">
    <source>
        <dbReference type="Proteomes" id="UP000199031"/>
    </source>
</evidence>
<dbReference type="AlphaFoldDB" id="A0A1I5ZG41"/>
<proteinExistence type="predicted"/>
<dbReference type="EMBL" id="FOXQ01000025">
    <property type="protein sequence ID" value="SFQ55426.1"/>
    <property type="molecule type" value="Genomic_DNA"/>
</dbReference>
<keyword evidence="2" id="KW-1185">Reference proteome</keyword>
<organism evidence="1 2">
    <name type="scientific">Parafilimonas terrae</name>
    <dbReference type="NCBI Taxonomy" id="1465490"/>
    <lineage>
        <taxon>Bacteria</taxon>
        <taxon>Pseudomonadati</taxon>
        <taxon>Bacteroidota</taxon>
        <taxon>Chitinophagia</taxon>
        <taxon>Chitinophagales</taxon>
        <taxon>Chitinophagaceae</taxon>
        <taxon>Parafilimonas</taxon>
    </lineage>
</organism>
<protein>
    <submittedName>
        <fullName evidence="1">Uncharacterized protein</fullName>
    </submittedName>
</protein>
<name>A0A1I5ZG41_9BACT</name>
<sequence>PAIFFRCHIYSFLMRAKVTDSAEGFRRFSSTVYLRYMGSSINLIICATNLLFCLVEQMFSDVPYRRKYTKRCMSPYWDTAFQFTHLITLPPNPTLFLAHCKAHKTTTKIQPCKELKMPTHSPAHPG</sequence>
<accession>A0A1I5ZG41</accession>
<evidence type="ECO:0000313" key="1">
    <source>
        <dbReference type="EMBL" id="SFQ55426.1"/>
    </source>
</evidence>